<feature type="domain" description="Metallo-beta-lactamase" evidence="4">
    <location>
        <begin position="27"/>
        <end position="239"/>
    </location>
</feature>
<dbReference type="InterPro" id="IPR036388">
    <property type="entry name" value="WH-like_DNA-bd_sf"/>
</dbReference>
<dbReference type="Gene3D" id="1.10.10.10">
    <property type="entry name" value="Winged helix-like DNA-binding domain superfamily/Winged helix DNA-binding domain"/>
    <property type="match status" value="1"/>
</dbReference>
<name>A0ABY8WZ75_9BACL</name>
<dbReference type="InterPro" id="IPR050662">
    <property type="entry name" value="Sec-metab_biosynth-thioest"/>
</dbReference>
<comment type="catalytic activity">
    <reaction evidence="3">
        <text>3',5'-cyclic UMP + H2O = UMP + H(+)</text>
        <dbReference type="Rhea" id="RHEA:70575"/>
        <dbReference type="ChEBI" id="CHEBI:15377"/>
        <dbReference type="ChEBI" id="CHEBI:15378"/>
        <dbReference type="ChEBI" id="CHEBI:57865"/>
        <dbReference type="ChEBI" id="CHEBI:184387"/>
    </reaction>
    <physiologicalReaction direction="left-to-right" evidence="3">
        <dbReference type="Rhea" id="RHEA:70576"/>
    </physiologicalReaction>
</comment>
<evidence type="ECO:0000256" key="3">
    <source>
        <dbReference type="ARBA" id="ARBA00048505"/>
    </source>
</evidence>
<dbReference type="SMART" id="SM00849">
    <property type="entry name" value="Lactamase_B"/>
    <property type="match status" value="1"/>
</dbReference>
<keyword evidence="6" id="KW-1185">Reference proteome</keyword>
<dbReference type="InterPro" id="IPR048933">
    <property type="entry name" value="B_lactamase-like_C"/>
</dbReference>
<dbReference type="CDD" id="cd07725">
    <property type="entry name" value="TTHA1429-like_MBL-fold"/>
    <property type="match status" value="1"/>
</dbReference>
<evidence type="ECO:0000313" key="5">
    <source>
        <dbReference type="EMBL" id="WIV18510.1"/>
    </source>
</evidence>
<evidence type="ECO:0000313" key="6">
    <source>
        <dbReference type="Proteomes" id="UP001236415"/>
    </source>
</evidence>
<evidence type="ECO:0000256" key="1">
    <source>
        <dbReference type="ARBA" id="ARBA00034221"/>
    </source>
</evidence>
<gene>
    <name evidence="5" type="ORF">QPK24_19375</name>
</gene>
<dbReference type="Gene3D" id="3.60.15.10">
    <property type="entry name" value="Ribonuclease Z/Hydroxyacylglutathione hydrolase-like"/>
    <property type="match status" value="1"/>
</dbReference>
<reference evidence="5 6" key="1">
    <citation type="submission" date="2023-06" db="EMBL/GenBank/DDBJ databases">
        <title>Paenibacillus polygonum sp. nov., an endophytic bacterium, isolated from Polygonum lapathifolium L. in Nanji Wetland National Nature Reserve, South of Poyang Lake, Jiangxi Province, China.</title>
        <authorList>
            <person name="Yu Z."/>
        </authorList>
    </citation>
    <scope>NUCLEOTIDE SEQUENCE [LARGE SCALE GENOMIC DNA]</scope>
    <source>
        <strain evidence="5 6">C31</strain>
    </source>
</reference>
<comment type="catalytic activity">
    <reaction evidence="1">
        <text>3',5'-cyclic CMP + H2O = CMP + H(+)</text>
        <dbReference type="Rhea" id="RHEA:72675"/>
        <dbReference type="ChEBI" id="CHEBI:15377"/>
        <dbReference type="ChEBI" id="CHEBI:15378"/>
        <dbReference type="ChEBI" id="CHEBI:58003"/>
        <dbReference type="ChEBI" id="CHEBI:60377"/>
    </reaction>
    <physiologicalReaction direction="left-to-right" evidence="1">
        <dbReference type="Rhea" id="RHEA:72676"/>
    </physiologicalReaction>
</comment>
<dbReference type="RefSeq" id="WP_285743933.1">
    <property type="nucleotide sequence ID" value="NZ_CP127162.1"/>
</dbReference>
<dbReference type="InterPro" id="IPR001279">
    <property type="entry name" value="Metallo-B-lactamas"/>
</dbReference>
<evidence type="ECO:0000256" key="2">
    <source>
        <dbReference type="ARBA" id="ARBA00034301"/>
    </source>
</evidence>
<dbReference type="Proteomes" id="UP001236415">
    <property type="component" value="Chromosome"/>
</dbReference>
<dbReference type="Pfam" id="PF00753">
    <property type="entry name" value="Lactamase_B"/>
    <property type="match status" value="1"/>
</dbReference>
<sequence length="337" mass="38795">MKLPEWTFHEEEQMTQIKISMSGPLRWVNSYLWRGETGVVIVDPGPRSNQTEEEWRVVWNNLSISPQEITDIILTHHHPDHYGLAGWMQEQTGANVWMSQRAHQEAEFMWGKKAEINHILPVYFRSHGMTEKWAEQLLPHLESFDSQVTPAPIVHYVEEGNFEVGGRRFRVIETFGHAPGHLSFYEVDRELILCGDAVLPQISPNISLLPGSDPEPLLHFMQGLDQLGALSVRKAFPGHRHPMKSFRERVSSLKIHHEERLNEMERMIGEQPQTAFDVCIALFGEKFGIHQMRFAMAETLAHLQELVRQGRADLIQIAEQGSKHSQYVYVISTKDNP</sequence>
<dbReference type="Pfam" id="PF21221">
    <property type="entry name" value="B_lactamase-like_C"/>
    <property type="match status" value="1"/>
</dbReference>
<dbReference type="EMBL" id="CP127162">
    <property type="protein sequence ID" value="WIV18510.1"/>
    <property type="molecule type" value="Genomic_DNA"/>
</dbReference>
<dbReference type="SUPFAM" id="SSF56281">
    <property type="entry name" value="Metallo-hydrolase/oxidoreductase"/>
    <property type="match status" value="1"/>
</dbReference>
<evidence type="ECO:0000259" key="4">
    <source>
        <dbReference type="SMART" id="SM00849"/>
    </source>
</evidence>
<dbReference type="PANTHER" id="PTHR23131">
    <property type="entry name" value="ENDORIBONUCLEASE LACTB2"/>
    <property type="match status" value="1"/>
</dbReference>
<dbReference type="InterPro" id="IPR036866">
    <property type="entry name" value="RibonucZ/Hydroxyglut_hydro"/>
</dbReference>
<dbReference type="PANTHER" id="PTHR23131:SF4">
    <property type="entry name" value="METALLO-BETA-LACTAMASE SUPERFAMILY POTEIN"/>
    <property type="match status" value="1"/>
</dbReference>
<organism evidence="5 6">
    <name type="scientific">Paenibacillus polygoni</name>
    <dbReference type="NCBI Taxonomy" id="3050112"/>
    <lineage>
        <taxon>Bacteria</taxon>
        <taxon>Bacillati</taxon>
        <taxon>Bacillota</taxon>
        <taxon>Bacilli</taxon>
        <taxon>Bacillales</taxon>
        <taxon>Paenibacillaceae</taxon>
        <taxon>Paenibacillus</taxon>
    </lineage>
</organism>
<accession>A0ABY8WZ75</accession>
<comment type="function">
    <text evidence="2">Counteracts the endogenous Pycsar antiviral defense system. Phosphodiesterase that enables metal-dependent hydrolysis of host cyclic nucleotide Pycsar defense signals such as cCMP and cUMP.</text>
</comment>
<protein>
    <submittedName>
        <fullName evidence="5">MBL fold metallo-hydrolase</fullName>
    </submittedName>
</protein>
<proteinExistence type="predicted"/>